<gene>
    <name evidence="1" type="ORF">TK0001_1618</name>
</gene>
<dbReference type="EMBL" id="LT962688">
    <property type="protein sequence ID" value="SOR28220.1"/>
    <property type="molecule type" value="Genomic_DNA"/>
</dbReference>
<organism evidence="1 2">
    <name type="scientific">Methylorubrum extorquens</name>
    <name type="common">Methylobacterium dichloromethanicum</name>
    <name type="synonym">Methylobacterium extorquens</name>
    <dbReference type="NCBI Taxonomy" id="408"/>
    <lineage>
        <taxon>Bacteria</taxon>
        <taxon>Pseudomonadati</taxon>
        <taxon>Pseudomonadota</taxon>
        <taxon>Alphaproteobacteria</taxon>
        <taxon>Hyphomicrobiales</taxon>
        <taxon>Methylobacteriaceae</taxon>
        <taxon>Methylorubrum</taxon>
    </lineage>
</organism>
<sequence>MLSVYYGLSACFVPLSGYYDKPQLDPAHPIAWPI</sequence>
<proteinExistence type="predicted"/>
<evidence type="ECO:0000313" key="1">
    <source>
        <dbReference type="EMBL" id="SOR28220.1"/>
    </source>
</evidence>
<evidence type="ECO:0000313" key="2">
    <source>
        <dbReference type="Proteomes" id="UP000233769"/>
    </source>
</evidence>
<name>A0A2N9AM36_METEX</name>
<protein>
    <submittedName>
        <fullName evidence="1">Uncharacterized protein</fullName>
    </submittedName>
</protein>
<accession>A0A2N9AM36</accession>
<dbReference type="AlphaFoldDB" id="A0A2N9AM36"/>
<reference evidence="2" key="1">
    <citation type="submission" date="2017-10" db="EMBL/GenBank/DDBJ databases">
        <authorList>
            <person name="Regsiter A."/>
            <person name="William W."/>
        </authorList>
    </citation>
    <scope>NUCLEOTIDE SEQUENCE [LARGE SCALE GENOMIC DNA]</scope>
</reference>
<dbReference type="Proteomes" id="UP000233769">
    <property type="component" value="Chromosome tk0001"/>
</dbReference>